<dbReference type="GO" id="GO:0046872">
    <property type="term" value="F:metal ion binding"/>
    <property type="evidence" value="ECO:0007669"/>
    <property type="project" value="UniProtKB-KW"/>
</dbReference>
<dbReference type="AlphaFoldDB" id="A0A3B1BC16"/>
<dbReference type="Gene3D" id="2.60.120.620">
    <property type="entry name" value="q2cbj1_9rhob like domain"/>
    <property type="match status" value="1"/>
</dbReference>
<dbReference type="PANTHER" id="PTHR20883">
    <property type="entry name" value="PHYTANOYL-COA DIOXYGENASE DOMAIN CONTAINING 1"/>
    <property type="match status" value="1"/>
</dbReference>
<evidence type="ECO:0000256" key="2">
    <source>
        <dbReference type="ARBA" id="ARBA00023004"/>
    </source>
</evidence>
<proteinExistence type="predicted"/>
<keyword evidence="1" id="KW-0479">Metal-binding</keyword>
<dbReference type="Pfam" id="PF05721">
    <property type="entry name" value="PhyH"/>
    <property type="match status" value="1"/>
</dbReference>
<dbReference type="EMBL" id="UOGC01000020">
    <property type="protein sequence ID" value="VAX15739.1"/>
    <property type="molecule type" value="Genomic_DNA"/>
</dbReference>
<protein>
    <recommendedName>
        <fullName evidence="4">Phytanoyl-CoA dioxygenase</fullName>
    </recommendedName>
</protein>
<evidence type="ECO:0008006" key="4">
    <source>
        <dbReference type="Google" id="ProtNLM"/>
    </source>
</evidence>
<gene>
    <name evidence="3" type="ORF">MNBD_NITROSPINAE01-1440</name>
</gene>
<name>A0A3B1BC16_9ZZZZ</name>
<dbReference type="InterPro" id="IPR008775">
    <property type="entry name" value="Phytyl_CoA_dOase-like"/>
</dbReference>
<evidence type="ECO:0000256" key="1">
    <source>
        <dbReference type="ARBA" id="ARBA00022723"/>
    </source>
</evidence>
<evidence type="ECO:0000313" key="3">
    <source>
        <dbReference type="EMBL" id="VAX15739.1"/>
    </source>
</evidence>
<reference evidence="3" key="1">
    <citation type="submission" date="2018-06" db="EMBL/GenBank/DDBJ databases">
        <authorList>
            <person name="Zhirakovskaya E."/>
        </authorList>
    </citation>
    <scope>NUCLEOTIDE SEQUENCE</scope>
</reference>
<accession>A0A3B1BC16</accession>
<keyword evidence="2" id="KW-0408">Iron</keyword>
<dbReference type="PANTHER" id="PTHR20883:SF15">
    <property type="entry name" value="PHYTANOYL-COA DIOXYGENASE DOMAIN-CONTAINING PROTEIN 1"/>
    <property type="match status" value="1"/>
</dbReference>
<organism evidence="3">
    <name type="scientific">hydrothermal vent metagenome</name>
    <dbReference type="NCBI Taxonomy" id="652676"/>
    <lineage>
        <taxon>unclassified sequences</taxon>
        <taxon>metagenomes</taxon>
        <taxon>ecological metagenomes</taxon>
    </lineage>
</organism>
<sequence length="274" mass="31092">MSLTDEQKQSYQKDGIISFKNAVPHGLIDQYNAEVSEFRKTCGETKDEHGFGQRIGCLHVEVEPARKILFNPVVVEAIQELFNEEPLLLGSLTFEAGTQQHAHDDSIFFYTTPANSMIGAWTALEDINPDAGPIFYYPGSHLWGLDGREEILKKFPELADGKARNEKTPGNFGMAWTQLLDEKIEERNAQKIVAEMEKGDTVIWHGNVIHGGIEKRNPKLTRKSIVGHFMRKSAQLYDRYFELNKNEFTEENAFKYQTLKKTVAYIAHPGPVTC</sequence>
<dbReference type="SUPFAM" id="SSF51197">
    <property type="entry name" value="Clavaminate synthase-like"/>
    <property type="match status" value="1"/>
</dbReference>